<reference evidence="8 9" key="1">
    <citation type="submission" date="2020-10" db="EMBL/GenBank/DDBJ databases">
        <title>Complete genome sequence of Paludibaculum fermentans P105T, a facultatively anaerobic acidobacterium capable of dissimilatory Fe(III) reduction.</title>
        <authorList>
            <person name="Dedysh S.N."/>
            <person name="Beletsky A.V."/>
            <person name="Kulichevskaya I.S."/>
            <person name="Mardanov A.V."/>
            <person name="Ravin N.V."/>
        </authorList>
    </citation>
    <scope>NUCLEOTIDE SEQUENCE [LARGE SCALE GENOMIC DNA]</scope>
    <source>
        <strain evidence="8 9">P105</strain>
    </source>
</reference>
<evidence type="ECO:0000256" key="5">
    <source>
        <dbReference type="ARBA" id="ARBA00023136"/>
    </source>
</evidence>
<dbReference type="Proteomes" id="UP000593892">
    <property type="component" value="Chromosome"/>
</dbReference>
<dbReference type="Gene3D" id="2.30.30.60">
    <property type="match status" value="1"/>
</dbReference>
<dbReference type="AlphaFoldDB" id="A0A7S7NSP4"/>
<dbReference type="Gene3D" id="1.10.287.1260">
    <property type="match status" value="1"/>
</dbReference>
<dbReference type="InterPro" id="IPR023408">
    <property type="entry name" value="MscS_beta-dom_sf"/>
</dbReference>
<keyword evidence="9" id="KW-1185">Reference proteome</keyword>
<evidence type="ECO:0000259" key="7">
    <source>
        <dbReference type="Pfam" id="PF00924"/>
    </source>
</evidence>
<dbReference type="InterPro" id="IPR045275">
    <property type="entry name" value="MscS_archaea/bacteria_type"/>
</dbReference>
<dbReference type="GO" id="GO:0016020">
    <property type="term" value="C:membrane"/>
    <property type="evidence" value="ECO:0007669"/>
    <property type="project" value="UniProtKB-SubCell"/>
</dbReference>
<keyword evidence="3 6" id="KW-0812">Transmembrane</keyword>
<proteinExistence type="inferred from homology"/>
<feature type="transmembrane region" description="Helical" evidence="6">
    <location>
        <begin position="14"/>
        <end position="37"/>
    </location>
</feature>
<keyword evidence="4 6" id="KW-1133">Transmembrane helix</keyword>
<comment type="similarity">
    <text evidence="2">Belongs to the MscS (TC 1.A.23) family.</text>
</comment>
<accession>A0A7S7NSP4</accession>
<dbReference type="Pfam" id="PF00924">
    <property type="entry name" value="MS_channel_2nd"/>
    <property type="match status" value="1"/>
</dbReference>
<evidence type="ECO:0000256" key="3">
    <source>
        <dbReference type="ARBA" id="ARBA00022692"/>
    </source>
</evidence>
<dbReference type="KEGG" id="pfer:IRI77_03740"/>
<gene>
    <name evidence="8" type="ORF">IRI77_03740</name>
</gene>
<evidence type="ECO:0000256" key="1">
    <source>
        <dbReference type="ARBA" id="ARBA00004141"/>
    </source>
</evidence>
<organism evidence="8 9">
    <name type="scientific">Paludibaculum fermentans</name>
    <dbReference type="NCBI Taxonomy" id="1473598"/>
    <lineage>
        <taxon>Bacteria</taxon>
        <taxon>Pseudomonadati</taxon>
        <taxon>Acidobacteriota</taxon>
        <taxon>Terriglobia</taxon>
        <taxon>Bryobacterales</taxon>
        <taxon>Bryobacteraceae</taxon>
        <taxon>Paludibaculum</taxon>
    </lineage>
</organism>
<dbReference type="SUPFAM" id="SSF82861">
    <property type="entry name" value="Mechanosensitive channel protein MscS (YggB), transmembrane region"/>
    <property type="match status" value="1"/>
</dbReference>
<dbReference type="InterPro" id="IPR010920">
    <property type="entry name" value="LSM_dom_sf"/>
</dbReference>
<sequence>MQPAFLIVSGGFDFFTVLTFGSVAGAIIVLALAWLAIRWLTLWLDSLSARSTQARFFINWLQPVVRITLWFVAILLCFQLLAPSRDTFFAGVASIGIALGLGAQDLVKNLIGGLVVLADRPFQLGDRVKIGNAYGEIDHIGLRSTKLTTPDDTRVTIPNAMILSEQVYNSNSGVPDCQVVTDLFLPPDSDPDVAAHVGREAAFCSPFLLARKPVVVLTQQGFDQGPYLRLRIKCYVHDHRYEPRIQSDITARASRELLRLGVLQRWVPGH</sequence>
<feature type="transmembrane region" description="Helical" evidence="6">
    <location>
        <begin position="57"/>
        <end position="82"/>
    </location>
</feature>
<dbReference type="InterPro" id="IPR006685">
    <property type="entry name" value="MscS_channel_2nd"/>
</dbReference>
<dbReference type="PANTHER" id="PTHR30221:SF1">
    <property type="entry name" value="SMALL-CONDUCTANCE MECHANOSENSITIVE CHANNEL"/>
    <property type="match status" value="1"/>
</dbReference>
<evidence type="ECO:0000313" key="9">
    <source>
        <dbReference type="Proteomes" id="UP000593892"/>
    </source>
</evidence>
<comment type="subcellular location">
    <subcellularLocation>
        <location evidence="1">Membrane</location>
        <topology evidence="1">Multi-pass membrane protein</topology>
    </subcellularLocation>
</comment>
<evidence type="ECO:0000313" key="8">
    <source>
        <dbReference type="EMBL" id="QOY89082.1"/>
    </source>
</evidence>
<feature type="domain" description="Mechanosensitive ion channel MscS" evidence="7">
    <location>
        <begin position="105"/>
        <end position="171"/>
    </location>
</feature>
<evidence type="ECO:0000256" key="4">
    <source>
        <dbReference type="ARBA" id="ARBA00022989"/>
    </source>
</evidence>
<name>A0A7S7NSP4_PALFE</name>
<dbReference type="SUPFAM" id="SSF50182">
    <property type="entry name" value="Sm-like ribonucleoproteins"/>
    <property type="match status" value="1"/>
</dbReference>
<dbReference type="InterPro" id="IPR011014">
    <property type="entry name" value="MscS_channel_TM-2"/>
</dbReference>
<dbReference type="EMBL" id="CP063849">
    <property type="protein sequence ID" value="QOY89082.1"/>
    <property type="molecule type" value="Genomic_DNA"/>
</dbReference>
<evidence type="ECO:0000256" key="6">
    <source>
        <dbReference type="SAM" id="Phobius"/>
    </source>
</evidence>
<dbReference type="GO" id="GO:0008381">
    <property type="term" value="F:mechanosensitive monoatomic ion channel activity"/>
    <property type="evidence" value="ECO:0007669"/>
    <property type="project" value="InterPro"/>
</dbReference>
<keyword evidence="5 6" id="KW-0472">Membrane</keyword>
<protein>
    <submittedName>
        <fullName evidence="8">Mechanosensitive ion channel</fullName>
    </submittedName>
</protein>
<dbReference type="RefSeq" id="WP_194450744.1">
    <property type="nucleotide sequence ID" value="NZ_CP063849.1"/>
</dbReference>
<dbReference type="PANTHER" id="PTHR30221">
    <property type="entry name" value="SMALL-CONDUCTANCE MECHANOSENSITIVE CHANNEL"/>
    <property type="match status" value="1"/>
</dbReference>
<evidence type="ECO:0000256" key="2">
    <source>
        <dbReference type="ARBA" id="ARBA00008017"/>
    </source>
</evidence>